<dbReference type="Pfam" id="PF15093">
    <property type="entry name" value="SPMIP4-like"/>
    <property type="match status" value="1"/>
</dbReference>
<evidence type="ECO:0000313" key="2">
    <source>
        <dbReference type="Ensembl" id="ENSSPAP00000016593.1"/>
    </source>
</evidence>
<feature type="region of interest" description="Disordered" evidence="1">
    <location>
        <begin position="234"/>
        <end position="263"/>
    </location>
</feature>
<organism evidence="2">
    <name type="scientific">Stegastes partitus</name>
    <name type="common">bicolor damselfish</name>
    <dbReference type="NCBI Taxonomy" id="144197"/>
    <lineage>
        <taxon>Eukaryota</taxon>
        <taxon>Metazoa</taxon>
        <taxon>Chordata</taxon>
        <taxon>Craniata</taxon>
        <taxon>Vertebrata</taxon>
        <taxon>Euteleostomi</taxon>
        <taxon>Actinopterygii</taxon>
        <taxon>Neopterygii</taxon>
        <taxon>Teleostei</taxon>
        <taxon>Neoteleostei</taxon>
        <taxon>Acanthomorphata</taxon>
        <taxon>Ovalentaria</taxon>
        <taxon>Pomacentridae</taxon>
        <taxon>Stegastes</taxon>
    </lineage>
</organism>
<proteinExistence type="predicted"/>
<feature type="region of interest" description="Disordered" evidence="1">
    <location>
        <begin position="180"/>
        <end position="209"/>
    </location>
</feature>
<dbReference type="Ensembl" id="ENSSPAT00000016856.1">
    <property type="protein sequence ID" value="ENSSPAP00000016593.1"/>
    <property type="gene ID" value="ENSSPAG00000012509.1"/>
</dbReference>
<accession>A0A3B5A5J7</accession>
<dbReference type="AlphaFoldDB" id="A0A3B5A5J7"/>
<feature type="region of interest" description="Disordered" evidence="1">
    <location>
        <begin position="320"/>
        <end position="360"/>
    </location>
</feature>
<reference evidence="2" key="1">
    <citation type="submission" date="2023-09" db="UniProtKB">
        <authorList>
            <consortium name="Ensembl"/>
        </authorList>
    </citation>
    <scope>IDENTIFICATION</scope>
</reference>
<evidence type="ECO:0000256" key="1">
    <source>
        <dbReference type="SAM" id="MobiDB-lite"/>
    </source>
</evidence>
<protein>
    <submittedName>
        <fullName evidence="2">Uncharacterized protein</fullName>
    </submittedName>
</protein>
<dbReference type="InterPro" id="IPR027886">
    <property type="entry name" value="SPMIP4"/>
</dbReference>
<dbReference type="PANTHER" id="PTHR31393:SF2">
    <property type="entry name" value="CHROMOSOME 7 OPEN READING FRAME 31"/>
    <property type="match status" value="1"/>
</dbReference>
<dbReference type="GeneTree" id="ENSGT00390000015236"/>
<dbReference type="STRING" id="144197.ENSSPAP00000016593"/>
<feature type="compositionally biased region" description="Polar residues" evidence="1">
    <location>
        <begin position="246"/>
        <end position="263"/>
    </location>
</feature>
<dbReference type="PANTHER" id="PTHR31393">
    <property type="entry name" value="C5ORF31"/>
    <property type="match status" value="1"/>
</dbReference>
<dbReference type="GO" id="GO:0005813">
    <property type="term" value="C:centrosome"/>
    <property type="evidence" value="ECO:0007669"/>
    <property type="project" value="TreeGrafter"/>
</dbReference>
<name>A0A3B5A5J7_9TELE</name>
<sequence length="417" mass="46980">CYNNTSRKKSNVRLNDQLEKMIQIATPKEHPYSSHISRFAMFPSFRSPDDPETGVRAASRPFLNLIIPNGAPDVSLLSKTKGAPYRHEIIETPVKTKKKAVTWTGEHGFYDVSRKYKNQVFYPTPPKTVLPNPKLRDWDFSLSERTSNMLKNLEKSLWVTSYQMHYTGKKPKHCKYKLQRERSHPVFVPSKSKQGCRRRQGRSTCSPSPAELLNASLNQRSASATVNQHGPREITATHNEAPDPNQMGQSQSEYSAGSAEAQHTTVSQAILHERQTHSKSSVYEGTERENCKVRFDESFMRGSVSKKEDQRSCVKSQLLSGASSGQEGLTEPLHGISNPSILPRPPVLPSIRPVDRSGNVGREEAAPSLLDLQNSFSKTEAHRNFNSSITRAAVDLRDNVHRGRKHDFYGINCNYIH</sequence>